<dbReference type="RefSeq" id="WP_184827861.1">
    <property type="nucleotide sequence ID" value="NZ_JACHMM010000001.1"/>
</dbReference>
<gene>
    <name evidence="5" type="ORF">HD601_005818</name>
</gene>
<evidence type="ECO:0000256" key="3">
    <source>
        <dbReference type="ARBA" id="ARBA00023163"/>
    </source>
</evidence>
<keyword evidence="1" id="KW-0805">Transcription regulation</keyword>
<dbReference type="PROSITE" id="PS50932">
    <property type="entry name" value="HTH_LACI_2"/>
    <property type="match status" value="1"/>
</dbReference>
<dbReference type="GO" id="GO:0003700">
    <property type="term" value="F:DNA-binding transcription factor activity"/>
    <property type="evidence" value="ECO:0007669"/>
    <property type="project" value="TreeGrafter"/>
</dbReference>
<dbReference type="AlphaFoldDB" id="A0A7W9GWV3"/>
<dbReference type="SUPFAM" id="SSF47413">
    <property type="entry name" value="lambda repressor-like DNA-binding domains"/>
    <property type="match status" value="1"/>
</dbReference>
<name>A0A7W9GWV3_9ACTN</name>
<dbReference type="Proteomes" id="UP000542813">
    <property type="component" value="Unassembled WGS sequence"/>
</dbReference>
<dbReference type="CDD" id="cd01574">
    <property type="entry name" value="PBP1_LacI"/>
    <property type="match status" value="1"/>
</dbReference>
<accession>A0A7W9GWV3</accession>
<feature type="domain" description="HTH lacI-type" evidence="4">
    <location>
        <begin position="13"/>
        <end position="67"/>
    </location>
</feature>
<keyword evidence="2 5" id="KW-0238">DNA-binding</keyword>
<dbReference type="GO" id="GO:0000976">
    <property type="term" value="F:transcription cis-regulatory region binding"/>
    <property type="evidence" value="ECO:0007669"/>
    <property type="project" value="TreeGrafter"/>
</dbReference>
<evidence type="ECO:0000256" key="1">
    <source>
        <dbReference type="ARBA" id="ARBA00023015"/>
    </source>
</evidence>
<organism evidence="5 6">
    <name type="scientific">Jiangella mangrovi</name>
    <dbReference type="NCBI Taxonomy" id="1524084"/>
    <lineage>
        <taxon>Bacteria</taxon>
        <taxon>Bacillati</taxon>
        <taxon>Actinomycetota</taxon>
        <taxon>Actinomycetes</taxon>
        <taxon>Jiangellales</taxon>
        <taxon>Jiangellaceae</taxon>
        <taxon>Jiangella</taxon>
    </lineage>
</organism>
<dbReference type="Pfam" id="PF13377">
    <property type="entry name" value="Peripla_BP_3"/>
    <property type="match status" value="1"/>
</dbReference>
<dbReference type="SMART" id="SM00354">
    <property type="entry name" value="HTH_LACI"/>
    <property type="match status" value="1"/>
</dbReference>
<proteinExistence type="predicted"/>
<dbReference type="Gene3D" id="1.10.260.40">
    <property type="entry name" value="lambda repressor-like DNA-binding domains"/>
    <property type="match status" value="1"/>
</dbReference>
<dbReference type="InterPro" id="IPR046335">
    <property type="entry name" value="LacI/GalR-like_sensor"/>
</dbReference>
<dbReference type="CDD" id="cd01392">
    <property type="entry name" value="HTH_LacI"/>
    <property type="match status" value="1"/>
</dbReference>
<dbReference type="Pfam" id="PF00356">
    <property type="entry name" value="LacI"/>
    <property type="match status" value="1"/>
</dbReference>
<dbReference type="PANTHER" id="PTHR30146:SF153">
    <property type="entry name" value="LACTOSE OPERON REPRESSOR"/>
    <property type="match status" value="1"/>
</dbReference>
<dbReference type="InterPro" id="IPR028082">
    <property type="entry name" value="Peripla_BP_I"/>
</dbReference>
<dbReference type="InterPro" id="IPR000843">
    <property type="entry name" value="HTH_LacI"/>
</dbReference>
<protein>
    <submittedName>
        <fullName evidence="5">DNA-binding LacI/PurR family transcriptional regulator</fullName>
    </submittedName>
</protein>
<evidence type="ECO:0000256" key="2">
    <source>
        <dbReference type="ARBA" id="ARBA00023125"/>
    </source>
</evidence>
<evidence type="ECO:0000313" key="6">
    <source>
        <dbReference type="Proteomes" id="UP000542813"/>
    </source>
</evidence>
<dbReference type="InterPro" id="IPR010982">
    <property type="entry name" value="Lambda_DNA-bd_dom_sf"/>
</dbReference>
<dbReference type="SUPFAM" id="SSF53822">
    <property type="entry name" value="Periplasmic binding protein-like I"/>
    <property type="match status" value="1"/>
</dbReference>
<dbReference type="PANTHER" id="PTHR30146">
    <property type="entry name" value="LACI-RELATED TRANSCRIPTIONAL REPRESSOR"/>
    <property type="match status" value="1"/>
</dbReference>
<keyword evidence="3" id="KW-0804">Transcription</keyword>
<dbReference type="EMBL" id="JACHMM010000001">
    <property type="protein sequence ID" value="MBB5791243.1"/>
    <property type="molecule type" value="Genomic_DNA"/>
</dbReference>
<sequence>MDEGAGRPARREPGIAAVAEAAGVSYMTVSRVINGRGGVGQATRERVRKIIDEMGYRPNVVARALRTGRTHSIGVVCFASTFHGPASLLFSVEQAARSAGFSVSVVTLNVLDDMSIDQALAELREQAIEAIIVISPHRSSGDALRSMHSDIPVVAIWGPEEVGMHVMGMDHVEAAAKATTHLLDLGHPTVWHVSGPAGWTGSDLRVKGWRSTLADAGREIPPVYEGDWLATSGYEAGRQILGRGDVSAVFLSNDQMALGFMAAARELGRTIPDDLSVVGYDDEPGSAFFSPPLTTVHQDFELIGRRAFELTERLLDSGDRDSTMVTALPPELVVRASTGPYAG</sequence>
<evidence type="ECO:0000259" key="4">
    <source>
        <dbReference type="PROSITE" id="PS50932"/>
    </source>
</evidence>
<reference evidence="5 6" key="1">
    <citation type="submission" date="2020-08" db="EMBL/GenBank/DDBJ databases">
        <title>Sequencing the genomes of 1000 actinobacteria strains.</title>
        <authorList>
            <person name="Klenk H.-P."/>
        </authorList>
    </citation>
    <scope>NUCLEOTIDE SEQUENCE [LARGE SCALE GENOMIC DNA]</scope>
    <source>
        <strain evidence="5 6">DSM 102122</strain>
    </source>
</reference>
<dbReference type="Gene3D" id="3.40.50.2300">
    <property type="match status" value="2"/>
</dbReference>
<keyword evidence="6" id="KW-1185">Reference proteome</keyword>
<evidence type="ECO:0000313" key="5">
    <source>
        <dbReference type="EMBL" id="MBB5791243.1"/>
    </source>
</evidence>
<comment type="caution">
    <text evidence="5">The sequence shown here is derived from an EMBL/GenBank/DDBJ whole genome shotgun (WGS) entry which is preliminary data.</text>
</comment>